<keyword evidence="4" id="KW-1185">Reference proteome</keyword>
<feature type="region of interest" description="Disordered" evidence="1">
    <location>
        <begin position="55"/>
        <end position="109"/>
    </location>
</feature>
<dbReference type="AlphaFoldDB" id="A0A9P9JQP8"/>
<evidence type="ECO:0000256" key="1">
    <source>
        <dbReference type="SAM" id="MobiDB-lite"/>
    </source>
</evidence>
<name>A0A9P9JQP8_9HYPO</name>
<evidence type="ECO:0000313" key="4">
    <source>
        <dbReference type="Proteomes" id="UP000738349"/>
    </source>
</evidence>
<sequence>MNLFFLFLLGRWGRRSGSDTRRRVFQLKGANSGEYWRWTLGGKFPGGRASRGLIREKKRRHKRSGRAKKAKKSAERCGRTHRGGFFDKKVAVEGRRGQGEEEKKGRRPR</sequence>
<evidence type="ECO:0000313" key="3">
    <source>
        <dbReference type="EMBL" id="KAH7175543.1"/>
    </source>
</evidence>
<evidence type="ECO:0000256" key="2">
    <source>
        <dbReference type="SAM" id="SignalP"/>
    </source>
</evidence>
<protein>
    <submittedName>
        <fullName evidence="3">Uncharacterized protein</fullName>
    </submittedName>
</protein>
<keyword evidence="2" id="KW-0732">Signal</keyword>
<reference evidence="3" key="1">
    <citation type="journal article" date="2021" name="Nat. Commun.">
        <title>Genetic determinants of endophytism in the Arabidopsis root mycobiome.</title>
        <authorList>
            <person name="Mesny F."/>
            <person name="Miyauchi S."/>
            <person name="Thiergart T."/>
            <person name="Pickel B."/>
            <person name="Atanasova L."/>
            <person name="Karlsson M."/>
            <person name="Huettel B."/>
            <person name="Barry K.W."/>
            <person name="Haridas S."/>
            <person name="Chen C."/>
            <person name="Bauer D."/>
            <person name="Andreopoulos W."/>
            <person name="Pangilinan J."/>
            <person name="LaButti K."/>
            <person name="Riley R."/>
            <person name="Lipzen A."/>
            <person name="Clum A."/>
            <person name="Drula E."/>
            <person name="Henrissat B."/>
            <person name="Kohler A."/>
            <person name="Grigoriev I.V."/>
            <person name="Martin F.M."/>
            <person name="Hacquard S."/>
        </authorList>
    </citation>
    <scope>NUCLEOTIDE SEQUENCE</scope>
    <source>
        <strain evidence="3">MPI-CAGE-AT-0147</strain>
    </source>
</reference>
<feature type="compositionally biased region" description="Basic residues" evidence="1">
    <location>
        <begin position="56"/>
        <end position="71"/>
    </location>
</feature>
<feature type="chain" id="PRO_5040317731" evidence="2">
    <location>
        <begin position="18"/>
        <end position="109"/>
    </location>
</feature>
<dbReference type="EMBL" id="JAGMUV010000001">
    <property type="protein sequence ID" value="KAH7175543.1"/>
    <property type="molecule type" value="Genomic_DNA"/>
</dbReference>
<proteinExistence type="predicted"/>
<gene>
    <name evidence="3" type="ORF">EDB81DRAFT_10231</name>
</gene>
<feature type="compositionally biased region" description="Basic and acidic residues" evidence="1">
    <location>
        <begin position="72"/>
        <end position="109"/>
    </location>
</feature>
<comment type="caution">
    <text evidence="3">The sequence shown here is derived from an EMBL/GenBank/DDBJ whole genome shotgun (WGS) entry which is preliminary data.</text>
</comment>
<feature type="signal peptide" evidence="2">
    <location>
        <begin position="1"/>
        <end position="17"/>
    </location>
</feature>
<accession>A0A9P9JQP8</accession>
<dbReference type="Proteomes" id="UP000738349">
    <property type="component" value="Unassembled WGS sequence"/>
</dbReference>
<organism evidence="3 4">
    <name type="scientific">Dactylonectria macrodidyma</name>
    <dbReference type="NCBI Taxonomy" id="307937"/>
    <lineage>
        <taxon>Eukaryota</taxon>
        <taxon>Fungi</taxon>
        <taxon>Dikarya</taxon>
        <taxon>Ascomycota</taxon>
        <taxon>Pezizomycotina</taxon>
        <taxon>Sordariomycetes</taxon>
        <taxon>Hypocreomycetidae</taxon>
        <taxon>Hypocreales</taxon>
        <taxon>Nectriaceae</taxon>
        <taxon>Dactylonectria</taxon>
    </lineage>
</organism>